<dbReference type="Pfam" id="PF01627">
    <property type="entry name" value="Hpt"/>
    <property type="match status" value="1"/>
</dbReference>
<dbReference type="Gene3D" id="1.20.120.160">
    <property type="entry name" value="HPT domain"/>
    <property type="match status" value="1"/>
</dbReference>
<dbReference type="STRING" id="471853.Bcav_0855"/>
<dbReference type="eggNOG" id="COG2198">
    <property type="taxonomic scope" value="Bacteria"/>
</dbReference>
<keyword evidence="3" id="KW-1185">Reference proteome</keyword>
<dbReference type="InterPro" id="IPR008207">
    <property type="entry name" value="Sig_transdc_His_kin_Hpt_dom"/>
</dbReference>
<evidence type="ECO:0000313" key="3">
    <source>
        <dbReference type="Proteomes" id="UP000007962"/>
    </source>
</evidence>
<dbReference type="HOGENOM" id="CLU_2166022_0_0_11"/>
<protein>
    <submittedName>
        <fullName evidence="2">Hpt protein</fullName>
    </submittedName>
</protein>
<dbReference type="EMBL" id="CP001618">
    <property type="protein sequence ID" value="ACQ79116.1"/>
    <property type="molecule type" value="Genomic_DNA"/>
</dbReference>
<proteinExistence type="predicted"/>
<accession>C5BZE4</accession>
<dbReference type="AlphaFoldDB" id="C5BZE4"/>
<dbReference type="KEGG" id="bcv:Bcav_0855"/>
<dbReference type="Proteomes" id="UP000007962">
    <property type="component" value="Chromosome"/>
</dbReference>
<sequence length="110" mass="11789">MSSPDAQAEAELARITARATKRNRARGARLAELCTALDATSPPERWEEAAELAHQIAGSSGTFGRPRASELARELLTILRAHRLDGIPELLDDLTSELGPSGYGDGHDRG</sequence>
<gene>
    <name evidence="2" type="ordered locus">Bcav_0855</name>
</gene>
<dbReference type="SUPFAM" id="SSF47226">
    <property type="entry name" value="Histidine-containing phosphotransfer domain, HPT domain"/>
    <property type="match status" value="1"/>
</dbReference>
<reference evidence="2 3" key="1">
    <citation type="journal article" date="2009" name="Stand. Genomic Sci.">
        <title>Complete genome sequence of Beutenbergia cavernae type strain (HKI 0122).</title>
        <authorList>
            <person name="Land M."/>
            <person name="Pukall R."/>
            <person name="Abt B."/>
            <person name="Goker M."/>
            <person name="Rohde M."/>
            <person name="Glavina Del Rio T."/>
            <person name="Tice H."/>
            <person name="Copeland A."/>
            <person name="Cheng J.F."/>
            <person name="Lucas S."/>
            <person name="Chen F."/>
            <person name="Nolan M."/>
            <person name="Bruce D."/>
            <person name="Goodwin L."/>
            <person name="Pitluck S."/>
            <person name="Ivanova N."/>
            <person name="Mavromatis K."/>
            <person name="Ovchinnikova G."/>
            <person name="Pati A."/>
            <person name="Chen A."/>
            <person name="Palaniappan K."/>
            <person name="Hauser L."/>
            <person name="Chang Y.J."/>
            <person name="Jefferies C.C."/>
            <person name="Saunders E."/>
            <person name="Brettin T."/>
            <person name="Detter J.C."/>
            <person name="Han C."/>
            <person name="Chain P."/>
            <person name="Bristow J."/>
            <person name="Eisen J.A."/>
            <person name="Markowitz V."/>
            <person name="Hugenholtz P."/>
            <person name="Kyrpides N.C."/>
            <person name="Klenk H.P."/>
            <person name="Lapidus A."/>
        </authorList>
    </citation>
    <scope>NUCLEOTIDE SEQUENCE [LARGE SCALE GENOMIC DNA]</scope>
    <source>
        <strain evidence="3">ATCC BAA-8 / DSM 12333 / NBRC 16432</strain>
    </source>
</reference>
<evidence type="ECO:0000259" key="1">
    <source>
        <dbReference type="Pfam" id="PF01627"/>
    </source>
</evidence>
<dbReference type="RefSeq" id="WP_012725896.1">
    <property type="nucleotide sequence ID" value="NC_012669.1"/>
</dbReference>
<feature type="domain" description="HPt" evidence="1">
    <location>
        <begin position="29"/>
        <end position="98"/>
    </location>
</feature>
<dbReference type="GO" id="GO:0000160">
    <property type="term" value="P:phosphorelay signal transduction system"/>
    <property type="evidence" value="ECO:0007669"/>
    <property type="project" value="InterPro"/>
</dbReference>
<dbReference type="InterPro" id="IPR036641">
    <property type="entry name" value="HPT_dom_sf"/>
</dbReference>
<organism evidence="2 3">
    <name type="scientific">Beutenbergia cavernae (strain ATCC BAA-8 / DSM 12333 / CCUG 43141 / JCM 11478 / NBRC 16432 / NCIMB 13614 / HKI 0122)</name>
    <dbReference type="NCBI Taxonomy" id="471853"/>
    <lineage>
        <taxon>Bacteria</taxon>
        <taxon>Bacillati</taxon>
        <taxon>Actinomycetota</taxon>
        <taxon>Actinomycetes</taxon>
        <taxon>Micrococcales</taxon>
        <taxon>Beutenbergiaceae</taxon>
        <taxon>Beutenbergia</taxon>
    </lineage>
</organism>
<name>C5BZE4_BEUC1</name>
<evidence type="ECO:0000313" key="2">
    <source>
        <dbReference type="EMBL" id="ACQ79116.1"/>
    </source>
</evidence>